<dbReference type="Pfam" id="PF00368">
    <property type="entry name" value="HMG-CoA_red"/>
    <property type="match status" value="1"/>
</dbReference>
<evidence type="ECO:0000259" key="10">
    <source>
        <dbReference type="PROSITE" id="PS50156"/>
    </source>
</evidence>
<evidence type="ECO:0000256" key="3">
    <source>
        <dbReference type="ARBA" id="ARBA00022692"/>
    </source>
</evidence>
<dbReference type="InterPro" id="IPR004554">
    <property type="entry name" value="HMG_CoA_Rdtase_eu_arc"/>
</dbReference>
<dbReference type="AlphaFoldDB" id="A0A137PBG4"/>
<feature type="transmembrane region" description="Helical" evidence="9">
    <location>
        <begin position="387"/>
        <end position="405"/>
    </location>
</feature>
<evidence type="ECO:0000256" key="1">
    <source>
        <dbReference type="ARBA" id="ARBA00004477"/>
    </source>
</evidence>
<dbReference type="SUPFAM" id="SSF56542">
    <property type="entry name" value="Substrate-binding domain of HMG-CoA reductase"/>
    <property type="match status" value="1"/>
</dbReference>
<keyword evidence="12" id="KW-1185">Reference proteome</keyword>
<evidence type="ECO:0000256" key="5">
    <source>
        <dbReference type="ARBA" id="ARBA00022857"/>
    </source>
</evidence>
<accession>A0A137PBG4</accession>
<evidence type="ECO:0000313" key="12">
    <source>
        <dbReference type="Proteomes" id="UP000070444"/>
    </source>
</evidence>
<dbReference type="InterPro" id="IPR023282">
    <property type="entry name" value="HMG_CoA_Rdtase_N"/>
</dbReference>
<evidence type="ECO:0000256" key="8">
    <source>
        <dbReference type="ARBA" id="ARBA00023136"/>
    </source>
</evidence>
<comment type="pathway">
    <text evidence="9">Metabolic intermediate biosynthesis; (R)-mevalonate biosynthesis; (R)-mevalonate from acetyl-CoA: step 3/3.</text>
</comment>
<dbReference type="InterPro" id="IPR009029">
    <property type="entry name" value="HMG_CoA_Rdtase_sub-bd_dom_sf"/>
</dbReference>
<dbReference type="Gene3D" id="3.30.70.420">
    <property type="entry name" value="Hydroxymethylglutaryl-CoA reductase, class I/II, NAD/NADP-binding domain"/>
    <property type="match status" value="1"/>
</dbReference>
<evidence type="ECO:0000256" key="4">
    <source>
        <dbReference type="ARBA" id="ARBA00022824"/>
    </source>
</evidence>
<dbReference type="PRINTS" id="PR00071">
    <property type="entry name" value="HMGCOARDTASE"/>
</dbReference>
<dbReference type="Gene3D" id="1.10.3270.10">
    <property type="entry name" value="HMGR, N-terminal domain"/>
    <property type="match status" value="1"/>
</dbReference>
<dbReference type="PROSITE" id="PS01192">
    <property type="entry name" value="HMG_COA_REDUCTASE_3"/>
    <property type="match status" value="1"/>
</dbReference>
<feature type="transmembrane region" description="Helical" evidence="9">
    <location>
        <begin position="570"/>
        <end position="589"/>
    </location>
</feature>
<dbReference type="PROSITE" id="PS00318">
    <property type="entry name" value="HMG_COA_REDUCTASE_2"/>
    <property type="match status" value="1"/>
</dbReference>
<gene>
    <name evidence="11" type="ORF">CONCODRAFT_77852</name>
</gene>
<comment type="subcellular location">
    <subcellularLocation>
        <location evidence="1 9">Endoplasmic reticulum membrane</location>
        <topology evidence="1 9">Multi-pass membrane protein</topology>
    </subcellularLocation>
</comment>
<feature type="transmembrane region" description="Helical" evidence="9">
    <location>
        <begin position="267"/>
        <end position="288"/>
    </location>
</feature>
<dbReference type="EC" id="1.1.1.34" evidence="9"/>
<dbReference type="STRING" id="796925.A0A137PBG4"/>
<dbReference type="SUPFAM" id="SSF55035">
    <property type="entry name" value="NAD-binding domain of HMG-CoA reductase"/>
    <property type="match status" value="1"/>
</dbReference>
<dbReference type="GO" id="GO:0015936">
    <property type="term" value="P:coenzyme A metabolic process"/>
    <property type="evidence" value="ECO:0007669"/>
    <property type="project" value="InterPro"/>
</dbReference>
<dbReference type="PROSITE" id="PS00066">
    <property type="entry name" value="HMG_COA_REDUCTASE_1"/>
    <property type="match status" value="1"/>
</dbReference>
<keyword evidence="7 9" id="KW-0560">Oxidoreductase</keyword>
<dbReference type="CDD" id="cd00643">
    <property type="entry name" value="HMG-CoA_reductase_classI"/>
    <property type="match status" value="1"/>
</dbReference>
<evidence type="ECO:0000256" key="2">
    <source>
        <dbReference type="ARBA" id="ARBA00007661"/>
    </source>
</evidence>
<dbReference type="PANTHER" id="PTHR10572">
    <property type="entry name" value="3-HYDROXY-3-METHYLGLUTARYL-COENZYME A REDUCTASE"/>
    <property type="match status" value="1"/>
</dbReference>
<dbReference type="GO" id="GO:0006696">
    <property type="term" value="P:ergosterol biosynthetic process"/>
    <property type="evidence" value="ECO:0007669"/>
    <property type="project" value="TreeGrafter"/>
</dbReference>
<dbReference type="UniPathway" id="UPA00058">
    <property type="reaction ID" value="UER00103"/>
</dbReference>
<dbReference type="Gene3D" id="3.90.770.10">
    <property type="entry name" value="3-hydroxy-3-methylglutaryl-coenzyme A Reductase, Chain A, domain 2"/>
    <property type="match status" value="1"/>
</dbReference>
<evidence type="ECO:0000256" key="7">
    <source>
        <dbReference type="ARBA" id="ARBA00023002"/>
    </source>
</evidence>
<organism evidence="11 12">
    <name type="scientific">Conidiobolus coronatus (strain ATCC 28846 / CBS 209.66 / NRRL 28638)</name>
    <name type="common">Delacroixia coronata</name>
    <dbReference type="NCBI Taxonomy" id="796925"/>
    <lineage>
        <taxon>Eukaryota</taxon>
        <taxon>Fungi</taxon>
        <taxon>Fungi incertae sedis</taxon>
        <taxon>Zoopagomycota</taxon>
        <taxon>Entomophthoromycotina</taxon>
        <taxon>Entomophthoromycetes</taxon>
        <taxon>Entomophthorales</taxon>
        <taxon>Ancylistaceae</taxon>
        <taxon>Conidiobolus</taxon>
    </lineage>
</organism>
<dbReference type="InterPro" id="IPR009023">
    <property type="entry name" value="HMG_CoA_Rdtase_NAD(P)-bd_sf"/>
</dbReference>
<dbReference type="PROSITE" id="PS50156">
    <property type="entry name" value="SSD"/>
    <property type="match status" value="1"/>
</dbReference>
<dbReference type="GO" id="GO:0005789">
    <property type="term" value="C:endoplasmic reticulum membrane"/>
    <property type="evidence" value="ECO:0007669"/>
    <property type="project" value="UniProtKB-SubCell"/>
</dbReference>
<dbReference type="PROSITE" id="PS50065">
    <property type="entry name" value="HMG_COA_REDUCTASE_4"/>
    <property type="match status" value="1"/>
</dbReference>
<proteinExistence type="inferred from homology"/>
<evidence type="ECO:0000256" key="6">
    <source>
        <dbReference type="ARBA" id="ARBA00022989"/>
    </source>
</evidence>
<keyword evidence="4 9" id="KW-0256">Endoplasmic reticulum</keyword>
<dbReference type="InterPro" id="IPR023076">
    <property type="entry name" value="HMG_CoA_Rdtase_CS"/>
</dbReference>
<comment type="similarity">
    <text evidence="2 9">Belongs to the HMG-CoA reductase family.</text>
</comment>
<dbReference type="InterPro" id="IPR000731">
    <property type="entry name" value="SSD"/>
</dbReference>
<evidence type="ECO:0000313" key="11">
    <source>
        <dbReference type="EMBL" id="KXN72343.1"/>
    </source>
</evidence>
<feature type="transmembrane region" description="Helical" evidence="9">
    <location>
        <begin position="417"/>
        <end position="438"/>
    </location>
</feature>
<sequence>MFMTIRRKFIVPFSTLSSTYPVEACFFAMLACLLVGWFGVGQHINEIFDLSRFHNPTTHSFEFDNGQIYNISGKSGSVLLKHIAISAPNIDSKPGLLETPVLERVLLYKQHLANDLVVKSDTKTFTFQDLCLKEENTEDCITYDIFSLWNNSLQGQDQSSVFETLQTALESGTISKQFINPYYSPDSKLEGASKLVLSFPFRVQNGQDESLAKAWEKAVVQNSFSLFSPQNINSPEFKFSILSLSNFLKQVYKNTKRLISQANIAEIVLVFSGYLIMYSTIGMLFVTMRKLGSNLTLSISIICIGIFAFVVSLFTIYLMKDFNMKVDLVIFMEGIPFLVGALGFQKSCHMYKSVLKAYENRSNEESHISKHVAEGVDSSAEPILWEVFFETLVLVVGALSGIQGLKEFCTLSALINFYHSFFMFTLFPAIMSLKLNLIKSRSEKKMKKSSSEIDLSDPTNYKKITFSAFNENVPGPATPNSITSHLKLLIIVAAVLFQLRHFGSETDSTTTGTESIIKDSSELLKAVAFNIPEFKGLTKFAIQSSAPIQVYYRGANIVQIASWIFSHPNFSPVLTVLLAISVFGNIYTISSKQAIVAPAPVPAPKIEKVKPETKIVFMPADKEQAVKTCSYLADAEYPDTNRTLEECIELLQTSEGVTSLTDEEVISLVHNGKIPAYALEKTLKDFTRAVKIRRILTSNSVAPTSSSLMHSSLPYMHYDYSKVVGQCAENVIGYCPIPVGVAGPFKIDDETFHIPMATTEGCLIASTSRGCKAISMCGGATTVLTRDGMARGPVVQFPNIVATADCKKWLDGEGFDIVKAAFDSTSRFGRLSTLKTAMAGRSLFIRFSTTTGDAMGMNMISKGVEKALSIVAEHFPTMQIISISGNYCTDKKPAAINWIEGRGKSVVSEAVIKGSVVEKVLKTTVRAIVELNQTKNLVGSAMAGSVGGFNAHASNILTAIYLATGQDPAQNVESSNCITLMEAVNDGNDLLISCSMPSIEVGTIGGGTTLPPQSAMLEMLGVKGPHPTEAGANSRKLARIICASVMAGELSLCAALAAGHLVQSHMQHNRAQPPKA</sequence>
<dbReference type="OrthoDB" id="310654at2759"/>
<dbReference type="InterPro" id="IPR053958">
    <property type="entry name" value="HMGCR/SNAP/NPC1-like_SSD"/>
</dbReference>
<dbReference type="GO" id="GO:0004420">
    <property type="term" value="F:hydroxymethylglutaryl-CoA reductase (NADPH) activity"/>
    <property type="evidence" value="ECO:0007669"/>
    <property type="project" value="UniProtKB-EC"/>
</dbReference>
<evidence type="ECO:0000256" key="9">
    <source>
        <dbReference type="RuleBase" id="RU361219"/>
    </source>
</evidence>
<dbReference type="FunFam" id="3.90.770.10:FF:000001">
    <property type="entry name" value="3-hydroxy-3-methylglutaryl coenzyme A reductase"/>
    <property type="match status" value="1"/>
</dbReference>
<keyword evidence="8 9" id="KW-0472">Membrane</keyword>
<name>A0A137PBG4_CONC2</name>
<keyword evidence="5 9" id="KW-0521">NADP</keyword>
<dbReference type="FunFam" id="3.30.70.420:FF:000001">
    <property type="entry name" value="3-hydroxy-3-methylglutaryl coenzyme A reductase"/>
    <property type="match status" value="1"/>
</dbReference>
<keyword evidence="3 9" id="KW-0812">Transmembrane</keyword>
<dbReference type="NCBIfam" id="TIGR00533">
    <property type="entry name" value="HMG_CoA_R_NADP"/>
    <property type="match status" value="1"/>
</dbReference>
<keyword evidence="6 9" id="KW-1133">Transmembrane helix</keyword>
<feature type="transmembrane region" description="Helical" evidence="9">
    <location>
        <begin position="295"/>
        <end position="318"/>
    </location>
</feature>
<dbReference type="FunFam" id="1.10.3270.10:FF:000001">
    <property type="entry name" value="3-hydroxy-3-methylglutaryl coenzyme A reductase"/>
    <property type="match status" value="1"/>
</dbReference>
<reference evidence="11 12" key="1">
    <citation type="journal article" date="2015" name="Genome Biol. Evol.">
        <title>Phylogenomic analyses indicate that early fungi evolved digesting cell walls of algal ancestors of land plants.</title>
        <authorList>
            <person name="Chang Y."/>
            <person name="Wang S."/>
            <person name="Sekimoto S."/>
            <person name="Aerts A.L."/>
            <person name="Choi C."/>
            <person name="Clum A."/>
            <person name="LaButti K.M."/>
            <person name="Lindquist E.A."/>
            <person name="Yee Ngan C."/>
            <person name="Ohm R.A."/>
            <person name="Salamov A.A."/>
            <person name="Grigoriev I.V."/>
            <person name="Spatafora J.W."/>
            <person name="Berbee M.L."/>
        </authorList>
    </citation>
    <scope>NUCLEOTIDE SEQUENCE [LARGE SCALE GENOMIC DNA]</scope>
    <source>
        <strain evidence="11 12">NRRL 28638</strain>
    </source>
</reference>
<feature type="domain" description="SSD" evidence="10">
    <location>
        <begin position="266"/>
        <end position="433"/>
    </location>
</feature>
<dbReference type="GO" id="GO:0005778">
    <property type="term" value="C:peroxisomal membrane"/>
    <property type="evidence" value="ECO:0007669"/>
    <property type="project" value="TreeGrafter"/>
</dbReference>
<comment type="catalytic activity">
    <reaction evidence="9">
        <text>(R)-mevalonate + 2 NADP(+) + CoA = (3S)-3-hydroxy-3-methylglutaryl-CoA + 2 NADPH + 2 H(+)</text>
        <dbReference type="Rhea" id="RHEA:15989"/>
        <dbReference type="ChEBI" id="CHEBI:15378"/>
        <dbReference type="ChEBI" id="CHEBI:36464"/>
        <dbReference type="ChEBI" id="CHEBI:43074"/>
        <dbReference type="ChEBI" id="CHEBI:57287"/>
        <dbReference type="ChEBI" id="CHEBI:57783"/>
        <dbReference type="ChEBI" id="CHEBI:58349"/>
        <dbReference type="EC" id="1.1.1.34"/>
    </reaction>
</comment>
<protein>
    <recommendedName>
        <fullName evidence="9">3-hydroxy-3-methylglutaryl coenzyme A reductase</fullName>
        <shortName evidence="9">HMG-CoA reductase</shortName>
        <ecNumber evidence="9">1.1.1.34</ecNumber>
    </recommendedName>
</protein>
<dbReference type="InterPro" id="IPR023074">
    <property type="entry name" value="HMG_CoA_Rdtase_cat_sf"/>
</dbReference>
<dbReference type="Pfam" id="PF12349">
    <property type="entry name" value="Sterol-sensing"/>
    <property type="match status" value="1"/>
</dbReference>
<dbReference type="InterPro" id="IPR002202">
    <property type="entry name" value="HMG_CoA_Rdtase"/>
</dbReference>
<dbReference type="EMBL" id="KQ964455">
    <property type="protein sequence ID" value="KXN72343.1"/>
    <property type="molecule type" value="Genomic_DNA"/>
</dbReference>
<dbReference type="GO" id="GO:0008299">
    <property type="term" value="P:isoprenoid biosynthetic process"/>
    <property type="evidence" value="ECO:0007669"/>
    <property type="project" value="InterPro"/>
</dbReference>
<dbReference type="Proteomes" id="UP000070444">
    <property type="component" value="Unassembled WGS sequence"/>
</dbReference>
<dbReference type="PANTHER" id="PTHR10572:SF24">
    <property type="entry name" value="3-HYDROXY-3-METHYLGLUTARYL-COENZYME A REDUCTASE"/>
    <property type="match status" value="1"/>
</dbReference>